<organism evidence="8 9">
    <name type="scientific">Phoenicibacter congonensis</name>
    <dbReference type="NCBI Taxonomy" id="1944646"/>
    <lineage>
        <taxon>Bacteria</taxon>
        <taxon>Bacillati</taxon>
        <taxon>Actinomycetota</taxon>
        <taxon>Coriobacteriia</taxon>
        <taxon>Eggerthellales</taxon>
        <taxon>Eggerthellaceae</taxon>
        <taxon>Phoenicibacter</taxon>
    </lineage>
</organism>
<dbReference type="SUPFAM" id="SSF56281">
    <property type="entry name" value="Metallo-hydrolase/oxidoreductase"/>
    <property type="match status" value="1"/>
</dbReference>
<dbReference type="InterPro" id="IPR001279">
    <property type="entry name" value="Metallo-B-lactamas"/>
</dbReference>
<dbReference type="GO" id="GO:0005886">
    <property type="term" value="C:plasma membrane"/>
    <property type="evidence" value="ECO:0007669"/>
    <property type="project" value="UniProtKB-SubCell"/>
</dbReference>
<keyword evidence="9" id="KW-1185">Reference proteome</keyword>
<comment type="caution">
    <text evidence="8">The sequence shown here is derived from an EMBL/GenBank/DDBJ whole genome shotgun (WGS) entry which is preliminary data.</text>
</comment>
<protein>
    <submittedName>
        <fullName evidence="8">DNA internalization-related competence protein ComEC/Rec2</fullName>
    </submittedName>
</protein>
<evidence type="ECO:0000259" key="7">
    <source>
        <dbReference type="SMART" id="SM00849"/>
    </source>
</evidence>
<dbReference type="Proteomes" id="UP001168575">
    <property type="component" value="Unassembled WGS sequence"/>
</dbReference>
<dbReference type="InterPro" id="IPR004477">
    <property type="entry name" value="ComEC_N"/>
</dbReference>
<accession>A0AA43RLF1</accession>
<reference evidence="8" key="1">
    <citation type="submission" date="2023-07" db="EMBL/GenBank/DDBJ databases">
        <title>Between Cages and Wild: Unraveling the Impact of Captivity on Animal Microbiomes and Antimicrobial Resistance.</title>
        <authorList>
            <person name="Schmartz G.P."/>
            <person name="Rehner J."/>
            <person name="Schuff M.J."/>
            <person name="Becker S.L."/>
            <person name="Kravczyk M."/>
            <person name="Gurevich A."/>
            <person name="Francke R."/>
            <person name="Mueller R."/>
            <person name="Keller V."/>
            <person name="Keller A."/>
        </authorList>
    </citation>
    <scope>NUCLEOTIDE SEQUENCE</scope>
    <source>
        <strain evidence="8">S12M_St_49</strain>
    </source>
</reference>
<keyword evidence="4 6" id="KW-1133">Transmembrane helix</keyword>
<dbReference type="NCBIfam" id="TIGR00361">
    <property type="entry name" value="ComEC_Rec2"/>
    <property type="match status" value="1"/>
</dbReference>
<dbReference type="SMART" id="SM00849">
    <property type="entry name" value="Lactamase_B"/>
    <property type="match status" value="1"/>
</dbReference>
<gene>
    <name evidence="8" type="ORF">Q3982_08535</name>
</gene>
<feature type="transmembrane region" description="Helical" evidence="6">
    <location>
        <begin position="69"/>
        <end position="91"/>
    </location>
</feature>
<evidence type="ECO:0000256" key="4">
    <source>
        <dbReference type="ARBA" id="ARBA00022989"/>
    </source>
</evidence>
<dbReference type="InterPro" id="IPR035681">
    <property type="entry name" value="ComA-like_MBL"/>
</dbReference>
<dbReference type="Pfam" id="PF03772">
    <property type="entry name" value="Competence"/>
    <property type="match status" value="1"/>
</dbReference>
<proteinExistence type="predicted"/>
<evidence type="ECO:0000256" key="5">
    <source>
        <dbReference type="ARBA" id="ARBA00023136"/>
    </source>
</evidence>
<dbReference type="Gene3D" id="3.60.15.10">
    <property type="entry name" value="Ribonuclease Z/Hydroxyacylglutathione hydrolase-like"/>
    <property type="match status" value="1"/>
</dbReference>
<feature type="transmembrane region" description="Helical" evidence="6">
    <location>
        <begin position="166"/>
        <end position="185"/>
    </location>
</feature>
<feature type="transmembrane region" description="Helical" evidence="6">
    <location>
        <begin position="142"/>
        <end position="159"/>
    </location>
</feature>
<evidence type="ECO:0000313" key="9">
    <source>
        <dbReference type="Proteomes" id="UP001168575"/>
    </source>
</evidence>
<evidence type="ECO:0000256" key="2">
    <source>
        <dbReference type="ARBA" id="ARBA00022475"/>
    </source>
</evidence>
<comment type="subcellular location">
    <subcellularLocation>
        <location evidence="1">Cell membrane</location>
        <topology evidence="1">Multi-pass membrane protein</topology>
    </subcellularLocation>
</comment>
<dbReference type="Pfam" id="PF00753">
    <property type="entry name" value="Lactamase_B"/>
    <property type="match status" value="1"/>
</dbReference>
<dbReference type="CDD" id="cd07731">
    <property type="entry name" value="ComA-like_MBL-fold"/>
    <property type="match status" value="1"/>
</dbReference>
<dbReference type="InterPro" id="IPR036866">
    <property type="entry name" value="RibonucZ/Hydroxyglut_hydro"/>
</dbReference>
<dbReference type="InterPro" id="IPR052159">
    <property type="entry name" value="Competence_DNA_uptake"/>
</dbReference>
<dbReference type="NCBIfam" id="TIGR00360">
    <property type="entry name" value="ComEC_N-term"/>
    <property type="match status" value="1"/>
</dbReference>
<name>A0AA43RLF1_9ACTN</name>
<keyword evidence="5 6" id="KW-0472">Membrane</keyword>
<evidence type="ECO:0000256" key="1">
    <source>
        <dbReference type="ARBA" id="ARBA00004651"/>
    </source>
</evidence>
<evidence type="ECO:0000313" key="8">
    <source>
        <dbReference type="EMBL" id="MDO4842705.1"/>
    </source>
</evidence>
<dbReference type="PANTHER" id="PTHR30619:SF1">
    <property type="entry name" value="RECOMBINATION PROTEIN 2"/>
    <property type="match status" value="1"/>
</dbReference>
<sequence length="602" mass="63695">GICCQVKVSKFSVLDANPLAFIISARKAAIENFAKHSGGTAGLLQALVCGYRDTIRNDGTYEAFRTCGLAHIVAVSGAHLAIVTATFMLLLKKLRVSRKVTAAITTVMVLCYLIFAGIPISAIRAACMVLLGLLAGLFGRRANPLNALALCVVVILVSDPTASMSISLLLSAGSTFGIILFARLFESWFDAGRGKINSFFVQPTSLTLSSNLMTLPISAAIFSQVSTIALVANIIATPLFSLACVLGLIAACVSCIFPPLASLVCGAASLAAYPLHFATTVMSKIPFACIAVQFDVIVAIIISAIFVLLLLGYWPRFSRKQIAAVCCAVLIAPFLFVFVSPLFTPDRIVFLDVGQGDAILIQSCGKNVLIDTGKQATKLKTGLAKRGVFKLDAVIITHHDDDHMGCLQALSEYESIAAVYSAEEATACKCDGCGELRSLSTNSSGGDLKGLSVGDKISVGKFKCEVVWPSKFTDEGGNSDSLSLLISSDVNSDGNSEMTLLTTGDAESESINKMISECGVSQIDVLKVAHHGSKVSLDDKLLDSLNPKIGVISVGVNNRYGHPKQETLDFLAKHDMKSLRTDEHGSITITPNASSFSVTTES</sequence>
<feature type="domain" description="Metallo-beta-lactamase" evidence="7">
    <location>
        <begin position="355"/>
        <end position="556"/>
    </location>
</feature>
<dbReference type="AlphaFoldDB" id="A0AA43RLF1"/>
<keyword evidence="2" id="KW-1003">Cell membrane</keyword>
<dbReference type="PANTHER" id="PTHR30619">
    <property type="entry name" value="DNA INTERNALIZATION/COMPETENCE PROTEIN COMEC/REC2"/>
    <property type="match status" value="1"/>
</dbReference>
<feature type="transmembrane region" description="Helical" evidence="6">
    <location>
        <begin position="103"/>
        <end position="136"/>
    </location>
</feature>
<feature type="transmembrane region" description="Helical" evidence="6">
    <location>
        <begin position="285"/>
        <end position="310"/>
    </location>
</feature>
<dbReference type="EMBL" id="JAUMVS010000272">
    <property type="protein sequence ID" value="MDO4842705.1"/>
    <property type="molecule type" value="Genomic_DNA"/>
</dbReference>
<keyword evidence="3 6" id="KW-0812">Transmembrane</keyword>
<dbReference type="InterPro" id="IPR004797">
    <property type="entry name" value="Competence_ComEC/Rec2"/>
</dbReference>
<feature type="non-terminal residue" evidence="8">
    <location>
        <position position="1"/>
    </location>
</feature>
<evidence type="ECO:0000256" key="3">
    <source>
        <dbReference type="ARBA" id="ARBA00022692"/>
    </source>
</evidence>
<evidence type="ECO:0000256" key="6">
    <source>
        <dbReference type="SAM" id="Phobius"/>
    </source>
</evidence>
<feature type="transmembrane region" description="Helical" evidence="6">
    <location>
        <begin position="322"/>
        <end position="343"/>
    </location>
</feature>
<dbReference type="GO" id="GO:0030420">
    <property type="term" value="P:establishment of competence for transformation"/>
    <property type="evidence" value="ECO:0007669"/>
    <property type="project" value="InterPro"/>
</dbReference>
<feature type="transmembrane region" description="Helical" evidence="6">
    <location>
        <begin position="242"/>
        <end position="273"/>
    </location>
</feature>